<dbReference type="OrthoDB" id="75426at2157"/>
<proteinExistence type="predicted"/>
<organism evidence="1 2">
    <name type="scientific">Methanobrevibacter oralis</name>
    <dbReference type="NCBI Taxonomy" id="66851"/>
    <lineage>
        <taxon>Archaea</taxon>
        <taxon>Methanobacteriati</taxon>
        <taxon>Methanobacteriota</taxon>
        <taxon>Methanomada group</taxon>
        <taxon>Methanobacteria</taxon>
        <taxon>Methanobacteriales</taxon>
        <taxon>Methanobacteriaceae</taxon>
        <taxon>Methanobrevibacter</taxon>
    </lineage>
</organism>
<name>A0A165ZN24_METOA</name>
<comment type="caution">
    <text evidence="1">The sequence shown here is derived from an EMBL/GenBank/DDBJ whole genome shotgun (WGS) entry which is preliminary data.</text>
</comment>
<dbReference type="Proteomes" id="UP000077428">
    <property type="component" value="Unassembled WGS sequence"/>
</dbReference>
<protein>
    <submittedName>
        <fullName evidence="1">Uncharacterized protein</fullName>
    </submittedName>
</protein>
<sequence length="152" mass="17587">MTLFTNGFVTLKIPKDFKTVVNKGDFVELSLINPQIPLSIKFLTTPTLAGLTDLKVHIEETYKNSPIELNTSDFVAIGEDIYYYAVTSIADGKEIRRNEFFYIRDNNLYTFEFAYPYADAELDQFYLNIIDSLKINKAKYIVEDDGYYLNED</sequence>
<reference evidence="2" key="1">
    <citation type="journal article" date="2016" name="Genome Announc.">
        <title>Draft Genome Sequences of Methanobrevibacter curvatus DSM11111, Methanobrevibacter cuticularis DSM11139, Methanobrevibacter filiformis DSM11501, and Methanobrevibacter oralis DSM7256.</title>
        <authorList>
            <person name="Poehlein A."/>
            <person name="Seedorf H."/>
        </authorList>
    </citation>
    <scope>NUCLEOTIDE SEQUENCE [LARGE SCALE GENOMIC DNA]</scope>
    <source>
        <strain evidence="2">DSM 7256 / JCM 30027 / ZR</strain>
    </source>
</reference>
<dbReference type="EMBL" id="LWMU01000103">
    <property type="protein sequence ID" value="KZX10932.1"/>
    <property type="molecule type" value="Genomic_DNA"/>
</dbReference>
<dbReference type="AlphaFoldDB" id="A0A165ZN24"/>
<evidence type="ECO:0000313" key="2">
    <source>
        <dbReference type="Proteomes" id="UP000077428"/>
    </source>
</evidence>
<dbReference type="RefSeq" id="WP_042694497.1">
    <property type="nucleotide sequence ID" value="NZ_CABMAB010000039.1"/>
</dbReference>
<evidence type="ECO:0000313" key="1">
    <source>
        <dbReference type="EMBL" id="KZX10932.1"/>
    </source>
</evidence>
<accession>A0A165ZN24</accession>
<gene>
    <name evidence="1" type="ORF">MBORA_17700</name>
</gene>
<keyword evidence="2" id="KW-1185">Reference proteome</keyword>
<dbReference type="PATRIC" id="fig|66851.6.peg.1925"/>